<evidence type="ECO:0000256" key="2">
    <source>
        <dbReference type="ARBA" id="ARBA00012438"/>
    </source>
</evidence>
<dbReference type="Pfam" id="PF02518">
    <property type="entry name" value="HATPase_c"/>
    <property type="match status" value="1"/>
</dbReference>
<feature type="domain" description="Histidine kinase/HSP90-like ATPase" evidence="11">
    <location>
        <begin position="326"/>
        <end position="423"/>
    </location>
</feature>
<dbReference type="PANTHER" id="PTHR24421:SF10">
    <property type="entry name" value="NITRATE_NITRITE SENSOR PROTEIN NARQ"/>
    <property type="match status" value="1"/>
</dbReference>
<feature type="transmembrane region" description="Helical" evidence="10">
    <location>
        <begin position="37"/>
        <end position="57"/>
    </location>
</feature>
<evidence type="ECO:0000259" key="13">
    <source>
        <dbReference type="Pfam" id="PF23539"/>
    </source>
</evidence>
<feature type="region of interest" description="Disordered" evidence="9">
    <location>
        <begin position="416"/>
        <end position="442"/>
    </location>
</feature>
<evidence type="ECO:0000256" key="8">
    <source>
        <dbReference type="ARBA" id="ARBA00023012"/>
    </source>
</evidence>
<feature type="domain" description="Signal transduction histidine kinase subgroup 3 dimerisation and phosphoacceptor" evidence="12">
    <location>
        <begin position="212"/>
        <end position="277"/>
    </location>
</feature>
<protein>
    <recommendedName>
        <fullName evidence="2">histidine kinase</fullName>
        <ecNumber evidence="2">2.7.13.3</ecNumber>
    </recommendedName>
</protein>
<dbReference type="Gene3D" id="1.20.5.1930">
    <property type="match status" value="1"/>
</dbReference>
<dbReference type="InterPro" id="IPR055558">
    <property type="entry name" value="DUF7134"/>
</dbReference>
<dbReference type="AlphaFoldDB" id="A0A7W9QFC4"/>
<dbReference type="EMBL" id="JACHJL010000021">
    <property type="protein sequence ID" value="MBB5939111.1"/>
    <property type="molecule type" value="Genomic_DNA"/>
</dbReference>
<reference evidence="14 15" key="1">
    <citation type="submission" date="2020-08" db="EMBL/GenBank/DDBJ databases">
        <title>Genomic Encyclopedia of Type Strains, Phase III (KMG-III): the genomes of soil and plant-associated and newly described type strains.</title>
        <authorList>
            <person name="Whitman W."/>
        </authorList>
    </citation>
    <scope>NUCLEOTIDE SEQUENCE [LARGE SCALE GENOMIC DNA]</scope>
    <source>
        <strain evidence="14 15">CECT 8305</strain>
    </source>
</reference>
<organism evidence="14 15">
    <name type="scientific">Streptomyces zagrosensis</name>
    <dbReference type="NCBI Taxonomy" id="1042984"/>
    <lineage>
        <taxon>Bacteria</taxon>
        <taxon>Bacillati</taxon>
        <taxon>Actinomycetota</taxon>
        <taxon>Actinomycetes</taxon>
        <taxon>Kitasatosporales</taxon>
        <taxon>Streptomycetaceae</taxon>
        <taxon>Streptomyces</taxon>
    </lineage>
</organism>
<dbReference type="GO" id="GO:0005524">
    <property type="term" value="F:ATP binding"/>
    <property type="evidence" value="ECO:0007669"/>
    <property type="project" value="UniProtKB-KW"/>
</dbReference>
<gene>
    <name evidence="14" type="ORF">FHS42_006203</name>
</gene>
<dbReference type="EC" id="2.7.13.3" evidence="2"/>
<dbReference type="InterPro" id="IPR036890">
    <property type="entry name" value="HATPase_C_sf"/>
</dbReference>
<dbReference type="RefSeq" id="WP_312867089.1">
    <property type="nucleotide sequence ID" value="NZ_JACHJL010000021.1"/>
</dbReference>
<comment type="caution">
    <text evidence="14">The sequence shown here is derived from an EMBL/GenBank/DDBJ whole genome shotgun (WGS) entry which is preliminary data.</text>
</comment>
<evidence type="ECO:0000259" key="12">
    <source>
        <dbReference type="Pfam" id="PF07730"/>
    </source>
</evidence>
<evidence type="ECO:0000256" key="1">
    <source>
        <dbReference type="ARBA" id="ARBA00000085"/>
    </source>
</evidence>
<feature type="transmembrane region" description="Helical" evidence="10">
    <location>
        <begin position="93"/>
        <end position="113"/>
    </location>
</feature>
<comment type="catalytic activity">
    <reaction evidence="1">
        <text>ATP + protein L-histidine = ADP + protein N-phospho-L-histidine.</text>
        <dbReference type="EC" id="2.7.13.3"/>
    </reaction>
</comment>
<evidence type="ECO:0000313" key="14">
    <source>
        <dbReference type="EMBL" id="MBB5939111.1"/>
    </source>
</evidence>
<evidence type="ECO:0000256" key="3">
    <source>
        <dbReference type="ARBA" id="ARBA00022553"/>
    </source>
</evidence>
<keyword evidence="7" id="KW-0067">ATP-binding</keyword>
<evidence type="ECO:0000256" key="9">
    <source>
        <dbReference type="SAM" id="MobiDB-lite"/>
    </source>
</evidence>
<keyword evidence="8" id="KW-0902">Two-component regulatory system</keyword>
<feature type="compositionally biased region" description="Low complexity" evidence="9">
    <location>
        <begin position="420"/>
        <end position="432"/>
    </location>
</feature>
<keyword evidence="10" id="KW-0812">Transmembrane</keyword>
<dbReference type="InterPro" id="IPR011712">
    <property type="entry name" value="Sig_transdc_His_kin_sub3_dim/P"/>
</dbReference>
<keyword evidence="3" id="KW-0597">Phosphoprotein</keyword>
<dbReference type="Pfam" id="PF23539">
    <property type="entry name" value="DUF7134"/>
    <property type="match status" value="1"/>
</dbReference>
<dbReference type="CDD" id="cd16917">
    <property type="entry name" value="HATPase_UhpB-NarQ-NarX-like"/>
    <property type="match status" value="1"/>
</dbReference>
<dbReference type="InterPro" id="IPR003594">
    <property type="entry name" value="HATPase_dom"/>
</dbReference>
<keyword evidence="10" id="KW-1133">Transmembrane helix</keyword>
<dbReference type="SUPFAM" id="SSF55874">
    <property type="entry name" value="ATPase domain of HSP90 chaperone/DNA topoisomerase II/histidine kinase"/>
    <property type="match status" value="1"/>
</dbReference>
<sequence length="442" mass="47006">MSTERGVQEWSPGGPYPIRLAHRAVQRLRAMDARHPVAWDLLVTLIFGVGATVDVGGGNWRHIAHDSEVPIALVTALAVGFVLPLPWARRRPLAAFGALTMVGLVDAWVGTWLEIGQLAQLVILFNVALRLPSRALTVSGVLVVAQAAVGATRWPEDDWGQQFFPSIMSNLVALLLGIVVRSRRDYTASLVERARQLEVERDQQAQLAAAAERTRIAREMHDIVGHHLSVITGLADGGAYAAQKTPQRAAQALAAIGSTSRQALDELRRLLGVLRDDHPGARSGPELDPQPTLADLGRLIDRVREAGLPVRLTERGTPAATSPGRELTAYRVVQEALTNTLKHAGPRATATVEVTCAPHLLSVAVTDSGGGAARQPAGTQGREVRDGRGLRGMRERAALYDGTVAAGPRPGGGWGVQLELPLAGDPAAPAGPWDTQHQGAAS</sequence>
<keyword evidence="15" id="KW-1185">Reference proteome</keyword>
<name>A0A7W9QFC4_9ACTN</name>
<keyword evidence="10" id="KW-0472">Membrane</keyword>
<proteinExistence type="predicted"/>
<evidence type="ECO:0000256" key="6">
    <source>
        <dbReference type="ARBA" id="ARBA00022777"/>
    </source>
</evidence>
<evidence type="ECO:0000256" key="7">
    <source>
        <dbReference type="ARBA" id="ARBA00022840"/>
    </source>
</evidence>
<evidence type="ECO:0000256" key="10">
    <source>
        <dbReference type="SAM" id="Phobius"/>
    </source>
</evidence>
<feature type="domain" description="DUF7134" evidence="13">
    <location>
        <begin position="33"/>
        <end position="184"/>
    </location>
</feature>
<dbReference type="Pfam" id="PF07730">
    <property type="entry name" value="HisKA_3"/>
    <property type="match status" value="1"/>
</dbReference>
<dbReference type="Proteomes" id="UP000588098">
    <property type="component" value="Unassembled WGS sequence"/>
</dbReference>
<keyword evidence="5" id="KW-0547">Nucleotide-binding</keyword>
<evidence type="ECO:0000256" key="4">
    <source>
        <dbReference type="ARBA" id="ARBA00022679"/>
    </source>
</evidence>
<keyword evidence="4" id="KW-0808">Transferase</keyword>
<dbReference type="InterPro" id="IPR050482">
    <property type="entry name" value="Sensor_HK_TwoCompSys"/>
</dbReference>
<accession>A0A7W9QFC4</accession>
<dbReference type="Gene3D" id="3.30.565.10">
    <property type="entry name" value="Histidine kinase-like ATPase, C-terminal domain"/>
    <property type="match status" value="1"/>
</dbReference>
<evidence type="ECO:0000259" key="11">
    <source>
        <dbReference type="Pfam" id="PF02518"/>
    </source>
</evidence>
<feature type="transmembrane region" description="Helical" evidence="10">
    <location>
        <begin position="69"/>
        <end position="87"/>
    </location>
</feature>
<evidence type="ECO:0000313" key="15">
    <source>
        <dbReference type="Proteomes" id="UP000588098"/>
    </source>
</evidence>
<dbReference type="PANTHER" id="PTHR24421">
    <property type="entry name" value="NITRATE/NITRITE SENSOR PROTEIN NARX-RELATED"/>
    <property type="match status" value="1"/>
</dbReference>
<dbReference type="GO" id="GO:0000155">
    <property type="term" value="F:phosphorelay sensor kinase activity"/>
    <property type="evidence" value="ECO:0007669"/>
    <property type="project" value="InterPro"/>
</dbReference>
<dbReference type="GO" id="GO:0046983">
    <property type="term" value="F:protein dimerization activity"/>
    <property type="evidence" value="ECO:0007669"/>
    <property type="project" value="InterPro"/>
</dbReference>
<dbReference type="GO" id="GO:0016020">
    <property type="term" value="C:membrane"/>
    <property type="evidence" value="ECO:0007669"/>
    <property type="project" value="InterPro"/>
</dbReference>
<evidence type="ECO:0000256" key="5">
    <source>
        <dbReference type="ARBA" id="ARBA00022741"/>
    </source>
</evidence>
<keyword evidence="6 14" id="KW-0418">Kinase</keyword>